<dbReference type="PANTHER" id="PTHR17630">
    <property type="entry name" value="DIENELACTONE HYDROLASE"/>
    <property type="match status" value="1"/>
</dbReference>
<organism evidence="2 3">
    <name type="scientific">Tigriopus californicus</name>
    <name type="common">Marine copepod</name>
    <dbReference type="NCBI Taxonomy" id="6832"/>
    <lineage>
        <taxon>Eukaryota</taxon>
        <taxon>Metazoa</taxon>
        <taxon>Ecdysozoa</taxon>
        <taxon>Arthropoda</taxon>
        <taxon>Crustacea</taxon>
        <taxon>Multicrustacea</taxon>
        <taxon>Hexanauplia</taxon>
        <taxon>Copepoda</taxon>
        <taxon>Harpacticoida</taxon>
        <taxon>Harpacticidae</taxon>
        <taxon>Tigriopus</taxon>
    </lineage>
</organism>
<dbReference type="SUPFAM" id="SSF53474">
    <property type="entry name" value="alpha/beta-Hydrolases"/>
    <property type="match status" value="1"/>
</dbReference>
<dbReference type="Gene3D" id="3.40.50.1820">
    <property type="entry name" value="alpha/beta hydrolase"/>
    <property type="match status" value="1"/>
</dbReference>
<dbReference type="AlphaFoldDB" id="A0A553PKV0"/>
<comment type="caution">
    <text evidence="2">The sequence shown here is derived from an EMBL/GenBank/DDBJ whole genome shotgun (WGS) entry which is preliminary data.</text>
</comment>
<reference evidence="2 3" key="1">
    <citation type="journal article" date="2018" name="Nat. Ecol. Evol.">
        <title>Genomic signatures of mitonuclear coevolution across populations of Tigriopus californicus.</title>
        <authorList>
            <person name="Barreto F.S."/>
            <person name="Watson E.T."/>
            <person name="Lima T.G."/>
            <person name="Willett C.S."/>
            <person name="Edmands S."/>
            <person name="Li W."/>
            <person name="Burton R.S."/>
        </authorList>
    </citation>
    <scope>NUCLEOTIDE SEQUENCE [LARGE SCALE GENOMIC DNA]</scope>
    <source>
        <strain evidence="2 3">San Diego</strain>
    </source>
</reference>
<keyword evidence="3" id="KW-1185">Reference proteome</keyword>
<protein>
    <recommendedName>
        <fullName evidence="1">Dienelactone hydrolase domain-containing protein</fullName>
    </recommendedName>
</protein>
<dbReference type="InterPro" id="IPR029058">
    <property type="entry name" value="AB_hydrolase_fold"/>
</dbReference>
<evidence type="ECO:0000313" key="3">
    <source>
        <dbReference type="Proteomes" id="UP000318571"/>
    </source>
</evidence>
<dbReference type="GO" id="GO:0016787">
    <property type="term" value="F:hydrolase activity"/>
    <property type="evidence" value="ECO:0007669"/>
    <property type="project" value="InterPro"/>
</dbReference>
<dbReference type="InterPro" id="IPR002925">
    <property type="entry name" value="Dienelactn_hydro"/>
</dbReference>
<dbReference type="InterPro" id="IPR027417">
    <property type="entry name" value="P-loop_NTPase"/>
</dbReference>
<dbReference type="Proteomes" id="UP000318571">
    <property type="component" value="Chromosome 11"/>
</dbReference>
<dbReference type="Pfam" id="PF01738">
    <property type="entry name" value="DLH"/>
    <property type="match status" value="1"/>
</dbReference>
<sequence>MYIKIFRYIPLNWVWSSVREVMGLVSTIVSKLDPGWLYIAMHWVKALVNLLDLILDPLFGCSIVHGSKEERLRAMREDRTAHVVKIHFRAWMNIGVASDLSNFFYTHVKYEHPDVILNDKNIVLYSFDENTASFTVNTPDVDLFKIKAFPFTFIGQFYMAHQLIIIPHTTLHRLAQKIGDPKINVTAVNMTARCGSTLLTQMVSRLPDTRAMGEPWAMIHLNRLYTMGKISKDEMKALTLSGLRLLCKVEPTCKNLKRIFIKFTCCNAPQFEVFHEVLPQMKLVFNTRQLVPSMKSLKKITANIATNTIGYRGGFQWRWGAQFHLLPFDDPQADRILRKLATWFQNVSDESMFALMMAGVDSCFLARKDVYEMVVLYEDLHADPKKVLLELFKIIEAPADQVGLALEALKHDSQNNILAPRGEAKTGQLSPDKYKEIDQVFMDLGVPLSCDMPFVEFKRIMSLNSIKAYVCTLALAFLSLGQWVSSQSCCPEESWGELAKDPDYVEQGVVERVLDMDLYRVGNSSKCIIWNYDIFGFDSGRTRQLADLLASKGYMVIIPDYYRGTLKDPREGGVKDFIVDQSNWNQLQKDWEDITAPYAKEHGAETFGAIGTCWGSYMVLRLSAYPEVKAGVSMHPSHPNIAPLVEESEQELLEAVVGTPQLFMPAGSDGQSVKPGGLGSQILGDGLKIVEFPTMQHGWTARGDLSNPDIEKEVKRAMDEALAFFNANW</sequence>
<dbReference type="SUPFAM" id="SSF52540">
    <property type="entry name" value="P-loop containing nucleoside triphosphate hydrolases"/>
    <property type="match status" value="1"/>
</dbReference>
<accession>A0A553PKV0</accession>
<dbReference type="Gene3D" id="3.40.50.300">
    <property type="entry name" value="P-loop containing nucleotide triphosphate hydrolases"/>
    <property type="match status" value="1"/>
</dbReference>
<dbReference type="EMBL" id="VCGU01000003">
    <property type="protein sequence ID" value="TRY78293.1"/>
    <property type="molecule type" value="Genomic_DNA"/>
</dbReference>
<evidence type="ECO:0000313" key="2">
    <source>
        <dbReference type="EMBL" id="TRY78293.1"/>
    </source>
</evidence>
<gene>
    <name evidence="2" type="ORF">TCAL_06892</name>
</gene>
<dbReference type="PANTHER" id="PTHR17630:SF44">
    <property type="entry name" value="PROTEIN AIM2"/>
    <property type="match status" value="1"/>
</dbReference>
<dbReference type="STRING" id="6832.A0A553PKV0"/>
<evidence type="ECO:0000259" key="1">
    <source>
        <dbReference type="Pfam" id="PF01738"/>
    </source>
</evidence>
<proteinExistence type="predicted"/>
<name>A0A553PKV0_TIGCA</name>
<feature type="domain" description="Dienelactone hydrolase" evidence="1">
    <location>
        <begin position="526"/>
        <end position="726"/>
    </location>
</feature>